<dbReference type="AlphaFoldDB" id="A0A5N5SNZ1"/>
<name>A0A5N5SNZ1_9CRUS</name>
<sequence length="180" mass="20293">MIFILALVISVLTLASAHSHGTSMINDVDDFSLVTVTSTVTRTHTIRKQRTTDVVVTSAILVPLTVTQYQTRRNYVRDDPNTVTSFIRITAQPVVVETRTIEKFPIRTVVSGYTDFKTVTSTVELWQAITHYSTSFEVVRLPVEELQTLYEVAYETITTTTRITTTLTPKGFGYGYKLVY</sequence>
<feature type="signal peptide" evidence="1">
    <location>
        <begin position="1"/>
        <end position="17"/>
    </location>
</feature>
<feature type="chain" id="PRO_5024447809" evidence="1">
    <location>
        <begin position="18"/>
        <end position="180"/>
    </location>
</feature>
<evidence type="ECO:0000256" key="1">
    <source>
        <dbReference type="SAM" id="SignalP"/>
    </source>
</evidence>
<gene>
    <name evidence="2" type="ORF">Anas_05328</name>
</gene>
<evidence type="ECO:0000313" key="3">
    <source>
        <dbReference type="Proteomes" id="UP000326759"/>
    </source>
</evidence>
<organism evidence="2 3">
    <name type="scientific">Armadillidium nasatum</name>
    <dbReference type="NCBI Taxonomy" id="96803"/>
    <lineage>
        <taxon>Eukaryota</taxon>
        <taxon>Metazoa</taxon>
        <taxon>Ecdysozoa</taxon>
        <taxon>Arthropoda</taxon>
        <taxon>Crustacea</taxon>
        <taxon>Multicrustacea</taxon>
        <taxon>Malacostraca</taxon>
        <taxon>Eumalacostraca</taxon>
        <taxon>Peracarida</taxon>
        <taxon>Isopoda</taxon>
        <taxon>Oniscidea</taxon>
        <taxon>Crinocheta</taxon>
        <taxon>Armadillidiidae</taxon>
        <taxon>Armadillidium</taxon>
    </lineage>
</organism>
<dbReference type="OrthoDB" id="6377714at2759"/>
<dbReference type="EMBL" id="SEYY01022632">
    <property type="protein sequence ID" value="KAB7495410.1"/>
    <property type="molecule type" value="Genomic_DNA"/>
</dbReference>
<proteinExistence type="predicted"/>
<evidence type="ECO:0000313" key="2">
    <source>
        <dbReference type="EMBL" id="KAB7495410.1"/>
    </source>
</evidence>
<protein>
    <submittedName>
        <fullName evidence="2">Uncharacterized protein</fullName>
    </submittedName>
</protein>
<reference evidence="2 3" key="1">
    <citation type="journal article" date="2019" name="PLoS Biol.">
        <title>Sex chromosomes control vertical transmission of feminizing Wolbachia symbionts in an isopod.</title>
        <authorList>
            <person name="Becking T."/>
            <person name="Chebbi M.A."/>
            <person name="Giraud I."/>
            <person name="Moumen B."/>
            <person name="Laverre T."/>
            <person name="Caubet Y."/>
            <person name="Peccoud J."/>
            <person name="Gilbert C."/>
            <person name="Cordaux R."/>
        </authorList>
    </citation>
    <scope>NUCLEOTIDE SEQUENCE [LARGE SCALE GENOMIC DNA]</scope>
    <source>
        <strain evidence="2">ANa2</strain>
        <tissue evidence="2">Whole body excluding digestive tract and cuticle</tissue>
    </source>
</reference>
<accession>A0A5N5SNZ1</accession>
<dbReference type="Proteomes" id="UP000326759">
    <property type="component" value="Unassembled WGS sequence"/>
</dbReference>
<comment type="caution">
    <text evidence="2">The sequence shown here is derived from an EMBL/GenBank/DDBJ whole genome shotgun (WGS) entry which is preliminary data.</text>
</comment>
<keyword evidence="1" id="KW-0732">Signal</keyword>
<keyword evidence="3" id="KW-1185">Reference proteome</keyword>